<proteinExistence type="predicted"/>
<dbReference type="OrthoDB" id="3366471at2759"/>
<feature type="compositionally biased region" description="Low complexity" evidence="1">
    <location>
        <begin position="848"/>
        <end position="857"/>
    </location>
</feature>
<dbReference type="RefSeq" id="XP_025594908.1">
    <property type="nucleotide sequence ID" value="XM_025743592.1"/>
</dbReference>
<feature type="compositionally biased region" description="Low complexity" evidence="1">
    <location>
        <begin position="801"/>
        <end position="811"/>
    </location>
</feature>
<feature type="compositionally biased region" description="Polar residues" evidence="1">
    <location>
        <begin position="294"/>
        <end position="303"/>
    </location>
</feature>
<feature type="compositionally biased region" description="Polar residues" evidence="1">
    <location>
        <begin position="880"/>
        <end position="889"/>
    </location>
</feature>
<gene>
    <name evidence="2" type="ORF">FA09DRAFT_332755</name>
</gene>
<protein>
    <submittedName>
        <fullName evidence="2">Uncharacterized protein</fullName>
    </submittedName>
</protein>
<feature type="compositionally biased region" description="Polar residues" evidence="1">
    <location>
        <begin position="497"/>
        <end position="509"/>
    </location>
</feature>
<feature type="compositionally biased region" description="Basic and acidic residues" evidence="1">
    <location>
        <begin position="770"/>
        <end position="784"/>
    </location>
</feature>
<feature type="compositionally biased region" description="Basic residues" evidence="1">
    <location>
        <begin position="572"/>
        <end position="586"/>
    </location>
</feature>
<evidence type="ECO:0000313" key="3">
    <source>
        <dbReference type="Proteomes" id="UP000245946"/>
    </source>
</evidence>
<reference evidence="2 3" key="1">
    <citation type="journal article" date="2018" name="Mol. Biol. Evol.">
        <title>Broad Genomic Sampling Reveals a Smut Pathogenic Ancestry of the Fungal Clade Ustilaginomycotina.</title>
        <authorList>
            <person name="Kijpornyongpan T."/>
            <person name="Mondo S.J."/>
            <person name="Barry K."/>
            <person name="Sandor L."/>
            <person name="Lee J."/>
            <person name="Lipzen A."/>
            <person name="Pangilinan J."/>
            <person name="LaButti K."/>
            <person name="Hainaut M."/>
            <person name="Henrissat B."/>
            <person name="Grigoriev I.V."/>
            <person name="Spatafora J.W."/>
            <person name="Aime M.C."/>
        </authorList>
    </citation>
    <scope>NUCLEOTIDE SEQUENCE [LARGE SCALE GENOMIC DNA]</scope>
    <source>
        <strain evidence="2 3">MCA 4186</strain>
    </source>
</reference>
<feature type="region of interest" description="Disordered" evidence="1">
    <location>
        <begin position="686"/>
        <end position="1006"/>
    </location>
</feature>
<feature type="region of interest" description="Disordered" evidence="1">
    <location>
        <begin position="175"/>
        <end position="197"/>
    </location>
</feature>
<feature type="compositionally biased region" description="Polar residues" evidence="1">
    <location>
        <begin position="975"/>
        <end position="998"/>
    </location>
</feature>
<feature type="compositionally biased region" description="Low complexity" evidence="1">
    <location>
        <begin position="95"/>
        <end position="115"/>
    </location>
</feature>
<sequence length="1023" mass="106185">MSLLAAPQARSAFGGDLAGSLAVTASDEGGSSPDEPADSRSPLAHAALGDKHTAADEQPPIRHERDATLTRLRHDEPHDDEPGAPCPSPSPSPSPALQQRQLAQQQYQSSGQHAAPRPIVGSRSHPELRIANGGTKLGWGLSSSPETRLSGPSFQNGNNGAYELPHLVVPPSPSCSIASSMGGSQSDYEPLDSPSSMSSWNSFVAPGVRRGDLADVEDLDLDGASVHEPELETVSECDEESSSFASGSDRPGFGDSDADEIPGTPHQHHYGHGLGLGGSIRKMQQQTQQQQQQHLAPTQTASAPQLPHFSPRAGGHGLSSMSRHGMRAPAGLAARRRKGRIAELAEEGAAGEVTSTTPPAKPLAGATVMPSPDSTPIAKERTGDMSTPGVLSGRRRSSRGSASAREAAIAAQNAASGVSARPEDLSPTTPTPFTTSTSWNEFEFVGPPPLPPRCVSPSETVPAVPSPLCECVSAPVDEPSTGIDQSVETLRDVSPHAPSTASPLSTSDTVAPGAETPPASADTAAPPSPTSSRPSSESIPSVAASSPPTTPEAPPLVRKSSRGRRSSSPTRPKPKVPLRPCFRRRTSAQSAQGLVRPPSGASWSSARDSSSESESIASNTSRGRARVRFSQAPPQELRTHSPVEYDRKACAVSNRLSAEDVEEMRDMHMEMGLLEAKWAAMAACKSGSSTASCSEDEGGPSRDVKPTRALLSTPTNPDPHHLIVPGPSFGERKRADSIASSSPSTFCKNRFGGDGSLSAPSTPSGLSPAEHLRQERARERERALRYAGIGTGAGFRFNWNAGAPGAPAGRTPRPELGQCQRPAGTGAGVNPLIARFGLSKPPPPLPGTTPNSSANNSPSPPPGPHEPLYGEGSSSRRDFSTGSDASTRTLMGARSASISPERARFAPGTGYDRRESPSAPIMSSYGGPSFLSLPSGPDADHTPRGRRGTSPAPALTHTSPSPSPPPTMKSSVSTAASTYSDRPSSLASGRSTPATAPSTPCGYDSPASCSEFYESGSEWDFAA</sequence>
<feature type="compositionally biased region" description="Pro residues" evidence="1">
    <location>
        <begin position="84"/>
        <end position="94"/>
    </location>
</feature>
<evidence type="ECO:0000313" key="2">
    <source>
        <dbReference type="EMBL" id="PWN94629.1"/>
    </source>
</evidence>
<feature type="compositionally biased region" description="Low complexity" evidence="1">
    <location>
        <begin position="599"/>
        <end position="621"/>
    </location>
</feature>
<feature type="region of interest" description="Disordered" evidence="1">
    <location>
        <begin position="215"/>
        <end position="643"/>
    </location>
</feature>
<name>A0A316YZC7_9BASI</name>
<feature type="compositionally biased region" description="Polar residues" evidence="1">
    <location>
        <begin position="738"/>
        <end position="747"/>
    </location>
</feature>
<feature type="compositionally biased region" description="Low complexity" evidence="1">
    <location>
        <begin position="399"/>
        <end position="438"/>
    </location>
</feature>
<dbReference type="AlphaFoldDB" id="A0A316YZC7"/>
<dbReference type="Proteomes" id="UP000245946">
    <property type="component" value="Unassembled WGS sequence"/>
</dbReference>
<feature type="compositionally biased region" description="Low complexity" evidence="1">
    <location>
        <begin position="514"/>
        <end position="547"/>
    </location>
</feature>
<dbReference type="STRING" id="58919.A0A316YZC7"/>
<feature type="compositionally biased region" description="Low complexity" evidence="1">
    <location>
        <begin position="284"/>
        <end position="293"/>
    </location>
</feature>
<dbReference type="EMBL" id="KZ819310">
    <property type="protein sequence ID" value="PWN94629.1"/>
    <property type="molecule type" value="Genomic_DNA"/>
</dbReference>
<feature type="compositionally biased region" description="Polar residues" evidence="1">
    <location>
        <begin position="141"/>
        <end position="157"/>
    </location>
</feature>
<keyword evidence="3" id="KW-1185">Reference proteome</keyword>
<dbReference type="GeneID" id="37271136"/>
<feature type="compositionally biased region" description="Basic and acidic residues" evidence="1">
    <location>
        <begin position="48"/>
        <end position="81"/>
    </location>
</feature>
<feature type="compositionally biased region" description="Acidic residues" evidence="1">
    <location>
        <begin position="231"/>
        <end position="241"/>
    </location>
</feature>
<feature type="compositionally biased region" description="Low complexity" evidence="1">
    <location>
        <begin position="949"/>
        <end position="960"/>
    </location>
</feature>
<feature type="region of interest" description="Disordered" evidence="1">
    <location>
        <begin position="22"/>
        <end position="157"/>
    </location>
</feature>
<accession>A0A316YZC7</accession>
<evidence type="ECO:0000256" key="1">
    <source>
        <dbReference type="SAM" id="MobiDB-lite"/>
    </source>
</evidence>
<organism evidence="2 3">
    <name type="scientific">Tilletiopsis washingtonensis</name>
    <dbReference type="NCBI Taxonomy" id="58919"/>
    <lineage>
        <taxon>Eukaryota</taxon>
        <taxon>Fungi</taxon>
        <taxon>Dikarya</taxon>
        <taxon>Basidiomycota</taxon>
        <taxon>Ustilaginomycotina</taxon>
        <taxon>Exobasidiomycetes</taxon>
        <taxon>Entylomatales</taxon>
        <taxon>Entylomatales incertae sedis</taxon>
        <taxon>Tilletiopsis</taxon>
    </lineage>
</organism>